<proteinExistence type="predicted"/>
<keyword evidence="3" id="KW-1185">Reference proteome</keyword>
<accession>A0ABP3K817</accession>
<dbReference type="Proteomes" id="UP001500713">
    <property type="component" value="Unassembled WGS sequence"/>
</dbReference>
<feature type="chain" id="PRO_5047239893" evidence="1">
    <location>
        <begin position="24"/>
        <end position="88"/>
    </location>
</feature>
<comment type="caution">
    <text evidence="2">The sequence shown here is derived from an EMBL/GenBank/DDBJ whole genome shotgun (WGS) entry which is preliminary data.</text>
</comment>
<protein>
    <submittedName>
        <fullName evidence="2">Uncharacterized protein</fullName>
    </submittedName>
</protein>
<reference evidence="3" key="1">
    <citation type="journal article" date="2019" name="Int. J. Syst. Evol. Microbiol.">
        <title>The Global Catalogue of Microorganisms (GCM) 10K type strain sequencing project: providing services to taxonomists for standard genome sequencing and annotation.</title>
        <authorList>
            <consortium name="The Broad Institute Genomics Platform"/>
            <consortium name="The Broad Institute Genome Sequencing Center for Infectious Disease"/>
            <person name="Wu L."/>
            <person name="Ma J."/>
        </authorList>
    </citation>
    <scope>NUCLEOTIDE SEQUENCE [LARGE SCALE GENOMIC DNA]</scope>
    <source>
        <strain evidence="3">JCM 14162</strain>
    </source>
</reference>
<evidence type="ECO:0000313" key="3">
    <source>
        <dbReference type="Proteomes" id="UP001500713"/>
    </source>
</evidence>
<name>A0ABP3K817_9SPHN</name>
<gene>
    <name evidence="2" type="ORF">GCM10009096_13580</name>
</gene>
<sequence length="88" mass="9600">MNKFASIILTATALSLTAPAAFAADVQRNDRLYDASGSSVAKVNRVTDDGDVLVIYKGKVRRVQAETLSKTDGKLMTSLTKKELRRLK</sequence>
<organism evidence="2 3">
    <name type="scientific">Parasphingorhabdus litoris</name>
    <dbReference type="NCBI Taxonomy" id="394733"/>
    <lineage>
        <taxon>Bacteria</taxon>
        <taxon>Pseudomonadati</taxon>
        <taxon>Pseudomonadota</taxon>
        <taxon>Alphaproteobacteria</taxon>
        <taxon>Sphingomonadales</taxon>
        <taxon>Sphingomonadaceae</taxon>
        <taxon>Parasphingorhabdus</taxon>
    </lineage>
</organism>
<dbReference type="RefSeq" id="WP_229956113.1">
    <property type="nucleotide sequence ID" value="NZ_BAAAEM010000002.1"/>
</dbReference>
<feature type="signal peptide" evidence="1">
    <location>
        <begin position="1"/>
        <end position="23"/>
    </location>
</feature>
<dbReference type="EMBL" id="BAAAEM010000002">
    <property type="protein sequence ID" value="GAA0473545.1"/>
    <property type="molecule type" value="Genomic_DNA"/>
</dbReference>
<evidence type="ECO:0000256" key="1">
    <source>
        <dbReference type="SAM" id="SignalP"/>
    </source>
</evidence>
<keyword evidence="1" id="KW-0732">Signal</keyword>
<evidence type="ECO:0000313" key="2">
    <source>
        <dbReference type="EMBL" id="GAA0473545.1"/>
    </source>
</evidence>